<dbReference type="SUPFAM" id="SSF48464">
    <property type="entry name" value="ENTH/VHS domain"/>
    <property type="match status" value="1"/>
</dbReference>
<dbReference type="Gene3D" id="1.25.40.90">
    <property type="match status" value="1"/>
</dbReference>
<keyword evidence="2 3" id="KW-0040">ANK repeat</keyword>
<organism evidence="4 5">
    <name type="scientific">Gonium pectorale</name>
    <name type="common">Green alga</name>
    <dbReference type="NCBI Taxonomy" id="33097"/>
    <lineage>
        <taxon>Eukaryota</taxon>
        <taxon>Viridiplantae</taxon>
        <taxon>Chlorophyta</taxon>
        <taxon>core chlorophytes</taxon>
        <taxon>Chlorophyceae</taxon>
        <taxon>CS clade</taxon>
        <taxon>Chlamydomonadales</taxon>
        <taxon>Volvocaceae</taxon>
        <taxon>Gonium</taxon>
    </lineage>
</organism>
<comment type="caution">
    <text evidence="4">The sequence shown here is derived from an EMBL/GenBank/DDBJ whole genome shotgun (WGS) entry which is preliminary data.</text>
</comment>
<dbReference type="PANTHER" id="PTHR24198">
    <property type="entry name" value="ANKYRIN REPEAT AND PROTEIN KINASE DOMAIN-CONTAINING PROTEIN"/>
    <property type="match status" value="1"/>
</dbReference>
<dbReference type="SUPFAM" id="SSF48403">
    <property type="entry name" value="Ankyrin repeat"/>
    <property type="match status" value="1"/>
</dbReference>
<keyword evidence="5" id="KW-1185">Reference proteome</keyword>
<dbReference type="GO" id="GO:0005737">
    <property type="term" value="C:cytoplasm"/>
    <property type="evidence" value="ECO:0007669"/>
    <property type="project" value="TreeGrafter"/>
</dbReference>
<dbReference type="OrthoDB" id="2129491at2759"/>
<dbReference type="Proteomes" id="UP000075714">
    <property type="component" value="Unassembled WGS sequence"/>
</dbReference>
<evidence type="ECO:0000256" key="3">
    <source>
        <dbReference type="PROSITE-ProRule" id="PRU00023"/>
    </source>
</evidence>
<dbReference type="InterPro" id="IPR036770">
    <property type="entry name" value="Ankyrin_rpt-contain_sf"/>
</dbReference>
<dbReference type="AlphaFoldDB" id="A0A150G0I9"/>
<dbReference type="STRING" id="33097.A0A150G0I9"/>
<dbReference type="InterPro" id="IPR008942">
    <property type="entry name" value="ENTH_VHS"/>
</dbReference>
<accession>A0A150G0I9</accession>
<protein>
    <submittedName>
        <fullName evidence="4">Uncharacterized protein</fullName>
    </submittedName>
</protein>
<feature type="repeat" description="ANK" evidence="3">
    <location>
        <begin position="851"/>
        <end position="883"/>
    </location>
</feature>
<dbReference type="PROSITE" id="PS50088">
    <property type="entry name" value="ANK_REPEAT"/>
    <property type="match status" value="2"/>
</dbReference>
<dbReference type="Gene3D" id="1.25.40.20">
    <property type="entry name" value="Ankyrin repeat-containing domain"/>
    <property type="match status" value="1"/>
</dbReference>
<dbReference type="PANTHER" id="PTHR24198:SF165">
    <property type="entry name" value="ANKYRIN REPEAT-CONTAINING PROTEIN-RELATED"/>
    <property type="match status" value="1"/>
</dbReference>
<dbReference type="Pfam" id="PF12796">
    <property type="entry name" value="Ank_2"/>
    <property type="match status" value="1"/>
</dbReference>
<evidence type="ECO:0000313" key="4">
    <source>
        <dbReference type="EMBL" id="KXZ43348.1"/>
    </source>
</evidence>
<sequence length="910" mass="98707">MELSELGLGFKAKLRGLIAFNDVPYALELAELAFKHSDEASCVVSAIKQHIKQCPAQHRLPALFLVGCMLGHGNCPPVYKEQLSAAILEMLVFVSDNSDASSRAQLRFIYASLAEKLDRSAVAALEERMGAAAVRASGGDSTVLRSIPSAAVLEVEAAAAASQPEHAKMLKEGRVHEAVAALGIIGPQLPPPGDSAAELLINIVETVDGSDNSSIMQLATQAAEIVDIVDLSKCQFVVSDLRGDMNMFVKELKGVKAFADTVKYQRGLQTQEDNSADKEEYEELLTKLTTLKAKDPTAEAKLPIDELGGMTAVVNDKVKLEQVSSKLGVHEQLLMANSDNLGTCWRIKQTDLRAFWRKMYCQETQVQWSVFWKDFPCRLLKSLMMSSEDIAQLTTLLKEEASRSSFYTAVERVYPKQYVCVYELEDAFDSGELLPQVEQMLKNYPTGTPSHDGGSVTPRPGRVCQLPPMSPHYIDRGDEAATIMERLLTPGSLVLVGPEGVGKSCLAADVGWRLMRDGQAARGALWVGLENASSAVEVEARFCASLGIPLAKTGAHDRIIAAIKDLAAVAKCGASDIDGAPSHQEPQPPAVPPMAALLVLDRADDATLQPEAEALLMGLLKAELPVPSVQQHQHQQHGAGSSPDLGPILQLALGRLLTDYELQAAAQLSVFPSAFNKDDAVSVLGVTKHKARRLLRVFLDHELLQLQSPQQHVMQSSIRRQVAQLGDPTLLAEAEGRYAGMIGKLLLELAEMHRRPNEEQASLAAAARRRQDLQKFFQLFQSMRELLEELGRGGASNPVKVAKLLADPALNPNIQNEDGVTPLCMACQKGTYRTVNMLIEAGADVNAESQDGRTPLFFALIGSMSEIANSLVNAGADIHKRDKVGITLCVKLWITVTRLQPTVDRPVIDG</sequence>
<dbReference type="EMBL" id="LSYV01000094">
    <property type="protein sequence ID" value="KXZ43348.1"/>
    <property type="molecule type" value="Genomic_DNA"/>
</dbReference>
<reference evidence="5" key="1">
    <citation type="journal article" date="2016" name="Nat. Commun.">
        <title>The Gonium pectorale genome demonstrates co-option of cell cycle regulation during the evolution of multicellularity.</title>
        <authorList>
            <person name="Hanschen E.R."/>
            <person name="Marriage T.N."/>
            <person name="Ferris P.J."/>
            <person name="Hamaji T."/>
            <person name="Toyoda A."/>
            <person name="Fujiyama A."/>
            <person name="Neme R."/>
            <person name="Noguchi H."/>
            <person name="Minakuchi Y."/>
            <person name="Suzuki M."/>
            <person name="Kawai-Toyooka H."/>
            <person name="Smith D.R."/>
            <person name="Sparks H."/>
            <person name="Anderson J."/>
            <person name="Bakaric R."/>
            <person name="Luria V."/>
            <person name="Karger A."/>
            <person name="Kirschner M.W."/>
            <person name="Durand P.M."/>
            <person name="Michod R.E."/>
            <person name="Nozaki H."/>
            <person name="Olson B.J."/>
        </authorList>
    </citation>
    <scope>NUCLEOTIDE SEQUENCE [LARGE SCALE GENOMIC DNA]</scope>
    <source>
        <strain evidence="5">NIES-2863</strain>
    </source>
</reference>
<dbReference type="PROSITE" id="PS50297">
    <property type="entry name" value="ANK_REP_REGION"/>
    <property type="match status" value="2"/>
</dbReference>
<keyword evidence="1" id="KW-0677">Repeat</keyword>
<dbReference type="InterPro" id="IPR027417">
    <property type="entry name" value="P-loop_NTPase"/>
</dbReference>
<feature type="repeat" description="ANK" evidence="3">
    <location>
        <begin position="818"/>
        <end position="850"/>
    </location>
</feature>
<proteinExistence type="predicted"/>
<dbReference type="InterPro" id="IPR002110">
    <property type="entry name" value="Ankyrin_rpt"/>
</dbReference>
<evidence type="ECO:0000313" key="5">
    <source>
        <dbReference type="Proteomes" id="UP000075714"/>
    </source>
</evidence>
<dbReference type="SMART" id="SM00248">
    <property type="entry name" value="ANK"/>
    <property type="match status" value="2"/>
</dbReference>
<name>A0A150G0I9_GONPE</name>
<gene>
    <name evidence="4" type="ORF">GPECTOR_93g618</name>
</gene>
<evidence type="ECO:0000256" key="2">
    <source>
        <dbReference type="ARBA" id="ARBA00023043"/>
    </source>
</evidence>
<evidence type="ECO:0000256" key="1">
    <source>
        <dbReference type="ARBA" id="ARBA00022737"/>
    </source>
</evidence>
<dbReference type="Gene3D" id="3.40.50.300">
    <property type="entry name" value="P-loop containing nucleotide triphosphate hydrolases"/>
    <property type="match status" value="1"/>
</dbReference>